<dbReference type="EMBL" id="NFKK01000005">
    <property type="protein sequence ID" value="OUP53233.1"/>
    <property type="molecule type" value="Genomic_DNA"/>
</dbReference>
<evidence type="ECO:0000313" key="1">
    <source>
        <dbReference type="EMBL" id="OUP53233.1"/>
    </source>
</evidence>
<accession>A0A1Y4L927</accession>
<comment type="caution">
    <text evidence="1">The sequence shown here is derived from an EMBL/GenBank/DDBJ whole genome shotgun (WGS) entry which is preliminary data.</text>
</comment>
<evidence type="ECO:0000313" key="2">
    <source>
        <dbReference type="Proteomes" id="UP000195897"/>
    </source>
</evidence>
<reference evidence="2" key="1">
    <citation type="submission" date="2017-04" db="EMBL/GenBank/DDBJ databases">
        <title>Function of individual gut microbiota members based on whole genome sequencing of pure cultures obtained from chicken caecum.</title>
        <authorList>
            <person name="Medvecky M."/>
            <person name="Cejkova D."/>
            <person name="Polansky O."/>
            <person name="Karasova D."/>
            <person name="Kubasova T."/>
            <person name="Cizek A."/>
            <person name="Rychlik I."/>
        </authorList>
    </citation>
    <scope>NUCLEOTIDE SEQUENCE [LARGE SCALE GENOMIC DNA]</scope>
    <source>
        <strain evidence="2">An180</strain>
    </source>
</reference>
<sequence length="61" mass="6978">MVKYNQGRTQHRLWMCCPNCGKKLLQIIPDARIVGAYMICRGCRKEIELNTPNSAGDLKKI</sequence>
<name>A0A1Y4L927_9FIRM</name>
<evidence type="ECO:0008006" key="3">
    <source>
        <dbReference type="Google" id="ProtNLM"/>
    </source>
</evidence>
<dbReference type="Proteomes" id="UP000195897">
    <property type="component" value="Unassembled WGS sequence"/>
</dbReference>
<protein>
    <recommendedName>
        <fullName evidence="3">Conjugal transfer protein</fullName>
    </recommendedName>
</protein>
<proteinExistence type="predicted"/>
<dbReference type="AlphaFoldDB" id="A0A1Y4L927"/>
<organism evidence="1 2">
    <name type="scientific">Butyricicoccus pullicaecorum</name>
    <dbReference type="NCBI Taxonomy" id="501571"/>
    <lineage>
        <taxon>Bacteria</taxon>
        <taxon>Bacillati</taxon>
        <taxon>Bacillota</taxon>
        <taxon>Clostridia</taxon>
        <taxon>Eubacteriales</taxon>
        <taxon>Butyricicoccaceae</taxon>
        <taxon>Butyricicoccus</taxon>
    </lineage>
</organism>
<gene>
    <name evidence="1" type="ORF">B5F17_06580</name>
</gene>